<accession>A0A1T5CVM1</accession>
<organism evidence="1 2">
    <name type="scientific">Soonwooa buanensis</name>
    <dbReference type="NCBI Taxonomy" id="619805"/>
    <lineage>
        <taxon>Bacteria</taxon>
        <taxon>Pseudomonadati</taxon>
        <taxon>Bacteroidota</taxon>
        <taxon>Flavobacteriia</taxon>
        <taxon>Flavobacteriales</taxon>
        <taxon>Weeksellaceae</taxon>
        <taxon>Chryseobacterium group</taxon>
        <taxon>Soonwooa</taxon>
    </lineage>
</organism>
<dbReference type="EMBL" id="FUYZ01000001">
    <property type="protein sequence ID" value="SKB63386.1"/>
    <property type="molecule type" value="Genomic_DNA"/>
</dbReference>
<evidence type="ECO:0000313" key="1">
    <source>
        <dbReference type="EMBL" id="SKB63386.1"/>
    </source>
</evidence>
<proteinExistence type="predicted"/>
<reference evidence="1 2" key="1">
    <citation type="submission" date="2017-02" db="EMBL/GenBank/DDBJ databases">
        <authorList>
            <person name="Peterson S.W."/>
        </authorList>
    </citation>
    <scope>NUCLEOTIDE SEQUENCE [LARGE SCALE GENOMIC DNA]</scope>
    <source>
        <strain evidence="1 2">DSM 22323</strain>
    </source>
</reference>
<dbReference type="Proteomes" id="UP000191112">
    <property type="component" value="Unassembled WGS sequence"/>
</dbReference>
<keyword evidence="2" id="KW-1185">Reference proteome</keyword>
<dbReference type="AlphaFoldDB" id="A0A1T5CVM1"/>
<dbReference type="STRING" id="619805.SAMN05660477_00382"/>
<name>A0A1T5CVM1_9FLAO</name>
<protein>
    <submittedName>
        <fullName evidence="1">Uncharacterized protein</fullName>
    </submittedName>
</protein>
<gene>
    <name evidence="1" type="ORF">SAMN05660477_00382</name>
</gene>
<sequence>MKKLIHKILKFKRYTSFVFADKKIKEEWTLFSTFKFSIYKTA</sequence>
<evidence type="ECO:0000313" key="2">
    <source>
        <dbReference type="Proteomes" id="UP000191112"/>
    </source>
</evidence>